<dbReference type="RefSeq" id="WP_379097532.1">
    <property type="nucleotide sequence ID" value="NZ_JBHUGZ010000007.1"/>
</dbReference>
<evidence type="ECO:0008006" key="4">
    <source>
        <dbReference type="Google" id="ProtNLM"/>
    </source>
</evidence>
<evidence type="ECO:0000313" key="3">
    <source>
        <dbReference type="Proteomes" id="UP001597405"/>
    </source>
</evidence>
<accession>A0ABW4UAS1</accession>
<organism evidence="2 3">
    <name type="scientific">Mesorhizobium newzealandense</name>
    <dbReference type="NCBI Taxonomy" id="1300302"/>
    <lineage>
        <taxon>Bacteria</taxon>
        <taxon>Pseudomonadati</taxon>
        <taxon>Pseudomonadota</taxon>
        <taxon>Alphaproteobacteria</taxon>
        <taxon>Hyphomicrobiales</taxon>
        <taxon>Phyllobacteriaceae</taxon>
        <taxon>Mesorhizobium</taxon>
    </lineage>
</organism>
<evidence type="ECO:0000256" key="1">
    <source>
        <dbReference type="SAM" id="SignalP"/>
    </source>
</evidence>
<name>A0ABW4UAS1_9HYPH</name>
<protein>
    <recommendedName>
        <fullName evidence="4">DUF2155 domain-containing protein</fullName>
    </recommendedName>
</protein>
<keyword evidence="3" id="KW-1185">Reference proteome</keyword>
<keyword evidence="1" id="KW-0732">Signal</keyword>
<sequence length="142" mass="15337">MRYSACKRPLLWAVGAAILVAAPAAAQEEPTQPIPTQRFKLDRRDGCFRYIGNAVEFVGRFKAGSYIGVSMITIGGDGMPTPPADEDRTPAMDLPAWSSASPHSWFGPTTSSRDYAITFAPRAFWGSSAIVTICGRQSPPEN</sequence>
<comment type="caution">
    <text evidence="2">The sequence shown here is derived from an EMBL/GenBank/DDBJ whole genome shotgun (WGS) entry which is preliminary data.</text>
</comment>
<dbReference type="EMBL" id="JBHUGZ010000007">
    <property type="protein sequence ID" value="MFD1983329.1"/>
    <property type="molecule type" value="Genomic_DNA"/>
</dbReference>
<evidence type="ECO:0000313" key="2">
    <source>
        <dbReference type="EMBL" id="MFD1983329.1"/>
    </source>
</evidence>
<proteinExistence type="predicted"/>
<reference evidence="3" key="1">
    <citation type="journal article" date="2019" name="Int. J. Syst. Evol. Microbiol.">
        <title>The Global Catalogue of Microorganisms (GCM) 10K type strain sequencing project: providing services to taxonomists for standard genome sequencing and annotation.</title>
        <authorList>
            <consortium name="The Broad Institute Genomics Platform"/>
            <consortium name="The Broad Institute Genome Sequencing Center for Infectious Disease"/>
            <person name="Wu L."/>
            <person name="Ma J."/>
        </authorList>
    </citation>
    <scope>NUCLEOTIDE SEQUENCE [LARGE SCALE GENOMIC DNA]</scope>
    <source>
        <strain evidence="3">CGMCC 1.16225</strain>
    </source>
</reference>
<gene>
    <name evidence="2" type="ORF">ACFSOZ_11690</name>
</gene>
<feature type="chain" id="PRO_5046243935" description="DUF2155 domain-containing protein" evidence="1">
    <location>
        <begin position="27"/>
        <end position="142"/>
    </location>
</feature>
<feature type="signal peptide" evidence="1">
    <location>
        <begin position="1"/>
        <end position="26"/>
    </location>
</feature>
<dbReference type="Proteomes" id="UP001597405">
    <property type="component" value="Unassembled WGS sequence"/>
</dbReference>